<sequence length="396" mass="42330">MAANRTAATTDPPSLRPFRVEIPDAELADLRGRLARTRWPADSPEPGWGRGVPLPYLRELAEYWRTGYDWRAREAELNAVPQFTTDIDGQTFHFLHRRSPEPGALPLLLCHGWPGSPVDFLLIADALADPRAHGGDPADAFHLVAPSMPGFGFSTPLSGPGWGVHRTAAAFDGLMRRLGHDRYGVHAFDVGSGVADTLRRTVPERLAGVHLALAGSDDMLGVLSAGGTVGVRPGPAFGVDGMGSYQLQSTRPQTLGYGLADSPVAQLAWIVEKFHEWTDPAAELPEDAVDRDQLLTKVTLYWLGALGASTAHFTCESRRELAGLAAVPPGPGNPATAGVPLGVAEFAADPAVRPLVDPDGVTAHWSSFERGGHFPAMEQPELLTADLRAFFAGLRG</sequence>
<comment type="similarity">
    <text evidence="1">Belongs to the peptidase S33 family.</text>
</comment>
<gene>
    <name evidence="5" type="ORF">CUT44_06260</name>
</gene>
<reference evidence="5 6" key="1">
    <citation type="submission" date="2017-11" db="EMBL/GenBank/DDBJ databases">
        <title>Streptomyces carmine sp. nov., a novel actinomycete isolated from Sophora alopecuroides in Xinjiang, China.</title>
        <authorList>
            <person name="Wang Y."/>
            <person name="Luo X."/>
            <person name="Wan C."/>
            <person name="Zhang L."/>
        </authorList>
    </citation>
    <scope>NUCLEOTIDE SEQUENCE [LARGE SCALE GENOMIC DNA]</scope>
    <source>
        <strain evidence="5 6">TRM SA0054</strain>
    </source>
</reference>
<dbReference type="GO" id="GO:0004301">
    <property type="term" value="F:epoxide hydrolase activity"/>
    <property type="evidence" value="ECO:0007669"/>
    <property type="project" value="TreeGrafter"/>
</dbReference>
<name>A0A2M8M4S8_9ACTN</name>
<keyword evidence="3 5" id="KW-0378">Hydrolase</keyword>
<evidence type="ECO:0000256" key="2">
    <source>
        <dbReference type="ARBA" id="ARBA00022797"/>
    </source>
</evidence>
<dbReference type="AlphaFoldDB" id="A0A2M8M4S8"/>
<proteinExistence type="inferred from homology"/>
<dbReference type="PRINTS" id="PR00412">
    <property type="entry name" value="EPOXHYDRLASE"/>
</dbReference>
<protein>
    <submittedName>
        <fullName evidence="5">Epoxide hydrolase</fullName>
    </submittedName>
</protein>
<keyword evidence="6" id="KW-1185">Reference proteome</keyword>
<feature type="domain" description="Epoxide hydrolase N-terminal" evidence="4">
    <location>
        <begin position="16"/>
        <end position="120"/>
    </location>
</feature>
<dbReference type="SUPFAM" id="SSF53474">
    <property type="entry name" value="alpha/beta-Hydrolases"/>
    <property type="match status" value="1"/>
</dbReference>
<evidence type="ECO:0000259" key="4">
    <source>
        <dbReference type="Pfam" id="PF06441"/>
    </source>
</evidence>
<dbReference type="Gene3D" id="3.40.50.1820">
    <property type="entry name" value="alpha/beta hydrolase"/>
    <property type="match status" value="1"/>
</dbReference>
<dbReference type="InterPro" id="IPR029058">
    <property type="entry name" value="AB_hydrolase_fold"/>
</dbReference>
<dbReference type="PIRSF" id="PIRSF001112">
    <property type="entry name" value="Epoxide_hydrolase"/>
    <property type="match status" value="1"/>
</dbReference>
<dbReference type="InterPro" id="IPR000639">
    <property type="entry name" value="Epox_hydrolase-like"/>
</dbReference>
<accession>A0A2M8M4S8</accession>
<dbReference type="Proteomes" id="UP000230407">
    <property type="component" value="Unassembled WGS sequence"/>
</dbReference>
<dbReference type="RefSeq" id="WP_100201173.1">
    <property type="nucleotide sequence ID" value="NZ_PGGW01000018.1"/>
</dbReference>
<evidence type="ECO:0000256" key="3">
    <source>
        <dbReference type="ARBA" id="ARBA00022801"/>
    </source>
</evidence>
<dbReference type="EMBL" id="PGGW01000018">
    <property type="protein sequence ID" value="PJE99199.1"/>
    <property type="molecule type" value="Genomic_DNA"/>
</dbReference>
<comment type="caution">
    <text evidence="5">The sequence shown here is derived from an EMBL/GenBank/DDBJ whole genome shotgun (WGS) entry which is preliminary data.</text>
</comment>
<dbReference type="PANTHER" id="PTHR21661">
    <property type="entry name" value="EPOXIDE HYDROLASE 1-RELATED"/>
    <property type="match status" value="1"/>
</dbReference>
<evidence type="ECO:0000313" key="5">
    <source>
        <dbReference type="EMBL" id="PJE99199.1"/>
    </source>
</evidence>
<dbReference type="PANTHER" id="PTHR21661:SF35">
    <property type="entry name" value="EPOXIDE HYDROLASE"/>
    <property type="match status" value="1"/>
</dbReference>
<dbReference type="GO" id="GO:0097176">
    <property type="term" value="P:epoxide metabolic process"/>
    <property type="evidence" value="ECO:0007669"/>
    <property type="project" value="TreeGrafter"/>
</dbReference>
<evidence type="ECO:0000313" key="6">
    <source>
        <dbReference type="Proteomes" id="UP000230407"/>
    </source>
</evidence>
<dbReference type="Pfam" id="PF06441">
    <property type="entry name" value="EHN"/>
    <property type="match status" value="1"/>
</dbReference>
<keyword evidence="2" id="KW-0058">Aromatic hydrocarbons catabolism</keyword>
<dbReference type="InterPro" id="IPR016292">
    <property type="entry name" value="Epoxide_hydrolase"/>
</dbReference>
<dbReference type="InterPro" id="IPR010497">
    <property type="entry name" value="Epoxide_hydro_N"/>
</dbReference>
<organism evidence="5 6">
    <name type="scientific">Streptomyces carminius</name>
    <dbReference type="NCBI Taxonomy" id="2665496"/>
    <lineage>
        <taxon>Bacteria</taxon>
        <taxon>Bacillati</taxon>
        <taxon>Actinomycetota</taxon>
        <taxon>Actinomycetes</taxon>
        <taxon>Kitasatosporales</taxon>
        <taxon>Streptomycetaceae</taxon>
        <taxon>Streptomyces</taxon>
    </lineage>
</organism>
<evidence type="ECO:0000256" key="1">
    <source>
        <dbReference type="ARBA" id="ARBA00010088"/>
    </source>
</evidence>